<keyword evidence="9" id="KW-0540">Nuclease</keyword>
<evidence type="ECO:0000313" key="17">
    <source>
        <dbReference type="EMBL" id="NLF53432.1"/>
    </source>
</evidence>
<evidence type="ECO:0000313" key="18">
    <source>
        <dbReference type="Proteomes" id="UP000536534"/>
    </source>
</evidence>
<dbReference type="Pfam" id="PF10150">
    <property type="entry name" value="RNase_E_G"/>
    <property type="match status" value="1"/>
</dbReference>
<dbReference type="NCBIfam" id="NF008689">
    <property type="entry name" value="PRK11712.1"/>
    <property type="match status" value="1"/>
</dbReference>
<dbReference type="Pfam" id="PF20833">
    <property type="entry name" value="RNase_E_G_Thio"/>
    <property type="match status" value="1"/>
</dbReference>
<dbReference type="InterPro" id="IPR048583">
    <property type="entry name" value="RNase_E_G_thioredoxin-like"/>
</dbReference>
<evidence type="ECO:0000256" key="7">
    <source>
        <dbReference type="ARBA" id="ARBA00022555"/>
    </source>
</evidence>
<comment type="similarity">
    <text evidence="3">Belongs to the RNase E/G family. RNase G subfamily.</text>
</comment>
<evidence type="ECO:0000256" key="9">
    <source>
        <dbReference type="ARBA" id="ARBA00022722"/>
    </source>
</evidence>
<evidence type="ECO:0000259" key="16">
    <source>
        <dbReference type="PROSITE" id="PS50126"/>
    </source>
</evidence>
<keyword evidence="6" id="KW-0698">rRNA processing</keyword>
<keyword evidence="12" id="KW-0255">Endonuclease</keyword>
<dbReference type="InterPro" id="IPR019307">
    <property type="entry name" value="RNA-bd_AU-1/RNase_E/G"/>
</dbReference>
<evidence type="ECO:0000256" key="11">
    <source>
        <dbReference type="ARBA" id="ARBA00022730"/>
    </source>
</evidence>
<evidence type="ECO:0000256" key="6">
    <source>
        <dbReference type="ARBA" id="ARBA00022552"/>
    </source>
</evidence>
<evidence type="ECO:0000256" key="8">
    <source>
        <dbReference type="ARBA" id="ARBA00022694"/>
    </source>
</evidence>
<keyword evidence="10" id="KW-0479">Metal-binding</keyword>
<keyword evidence="7" id="KW-0820">tRNA-binding</keyword>
<dbReference type="GO" id="GO:0016787">
    <property type="term" value="F:hydrolase activity"/>
    <property type="evidence" value="ECO:0007669"/>
    <property type="project" value="UniProtKB-KW"/>
</dbReference>
<evidence type="ECO:0000256" key="10">
    <source>
        <dbReference type="ARBA" id="ARBA00022723"/>
    </source>
</evidence>
<evidence type="ECO:0000256" key="14">
    <source>
        <dbReference type="ARBA" id="ARBA00022842"/>
    </source>
</evidence>
<feature type="domain" description="S1 motif" evidence="16">
    <location>
        <begin position="39"/>
        <end position="115"/>
    </location>
</feature>
<dbReference type="GO" id="GO:0046872">
    <property type="term" value="F:metal ion binding"/>
    <property type="evidence" value="ECO:0007669"/>
    <property type="project" value="UniProtKB-KW"/>
</dbReference>
<gene>
    <name evidence="17" type="primary">rng</name>
    <name evidence="17" type="ORF">GX576_03345</name>
</gene>
<evidence type="ECO:0000256" key="4">
    <source>
        <dbReference type="ARBA" id="ARBA00017719"/>
    </source>
</evidence>
<comment type="cofactor">
    <cofactor evidence="1">
        <name>Mg(2+)</name>
        <dbReference type="ChEBI" id="CHEBI:18420"/>
    </cofactor>
</comment>
<organism evidence="17 18">
    <name type="scientific">Thauera phenolivorans</name>
    <dbReference type="NCBI Taxonomy" id="1792543"/>
    <lineage>
        <taxon>Bacteria</taxon>
        <taxon>Pseudomonadati</taxon>
        <taxon>Pseudomonadota</taxon>
        <taxon>Betaproteobacteria</taxon>
        <taxon>Rhodocyclales</taxon>
        <taxon>Zoogloeaceae</taxon>
        <taxon>Thauera</taxon>
    </lineage>
</organism>
<dbReference type="SUPFAM" id="SSF50249">
    <property type="entry name" value="Nucleic acid-binding proteins"/>
    <property type="match status" value="1"/>
</dbReference>
<evidence type="ECO:0000256" key="12">
    <source>
        <dbReference type="ARBA" id="ARBA00022759"/>
    </source>
</evidence>
<comment type="subcellular location">
    <subcellularLocation>
        <location evidence="2">Cytoplasm</location>
    </subcellularLocation>
</comment>
<dbReference type="GO" id="GO:0004540">
    <property type="term" value="F:RNA nuclease activity"/>
    <property type="evidence" value="ECO:0007669"/>
    <property type="project" value="InterPro"/>
</dbReference>
<dbReference type="Proteomes" id="UP000536534">
    <property type="component" value="Unassembled WGS sequence"/>
</dbReference>
<evidence type="ECO:0000256" key="15">
    <source>
        <dbReference type="ARBA" id="ARBA00022884"/>
    </source>
</evidence>
<dbReference type="Gene3D" id="2.40.50.140">
    <property type="entry name" value="Nucleic acid-binding proteins"/>
    <property type="match status" value="1"/>
</dbReference>
<dbReference type="CDD" id="cd04453">
    <property type="entry name" value="S1_RNase_E"/>
    <property type="match status" value="1"/>
</dbReference>
<keyword evidence="8" id="KW-0819">tRNA processing</keyword>
<protein>
    <recommendedName>
        <fullName evidence="4">Ribonuclease G</fullName>
    </recommendedName>
</protein>
<evidence type="ECO:0000256" key="3">
    <source>
        <dbReference type="ARBA" id="ARBA00005663"/>
    </source>
</evidence>
<dbReference type="PANTHER" id="PTHR30001">
    <property type="entry name" value="RIBONUCLEASE"/>
    <property type="match status" value="1"/>
</dbReference>
<keyword evidence="13 17" id="KW-0378">Hydrolase</keyword>
<keyword evidence="11" id="KW-0699">rRNA-binding</keyword>
<dbReference type="GO" id="GO:0004519">
    <property type="term" value="F:endonuclease activity"/>
    <property type="evidence" value="ECO:0007669"/>
    <property type="project" value="UniProtKB-KW"/>
</dbReference>
<dbReference type="InterPro" id="IPR012340">
    <property type="entry name" value="NA-bd_OB-fold"/>
</dbReference>
<accession>A0A7X7LU33</accession>
<dbReference type="SMART" id="SM00316">
    <property type="entry name" value="S1"/>
    <property type="match status" value="1"/>
</dbReference>
<dbReference type="InterPro" id="IPR003029">
    <property type="entry name" value="S1_domain"/>
</dbReference>
<dbReference type="Gene3D" id="3.40.1260.20">
    <property type="entry name" value="Ribonuclease E, catalytic domain"/>
    <property type="match status" value="1"/>
</dbReference>
<proteinExistence type="inferred from homology"/>
<evidence type="ECO:0000256" key="5">
    <source>
        <dbReference type="ARBA" id="ARBA00022490"/>
    </source>
</evidence>
<dbReference type="GO" id="GO:0000049">
    <property type="term" value="F:tRNA binding"/>
    <property type="evidence" value="ECO:0007669"/>
    <property type="project" value="UniProtKB-KW"/>
</dbReference>
<keyword evidence="15" id="KW-0694">RNA-binding</keyword>
<dbReference type="GO" id="GO:0006364">
    <property type="term" value="P:rRNA processing"/>
    <property type="evidence" value="ECO:0007669"/>
    <property type="project" value="UniProtKB-KW"/>
</dbReference>
<keyword evidence="5" id="KW-0963">Cytoplasm</keyword>
<keyword evidence="14" id="KW-0460">Magnesium</keyword>
<dbReference type="EMBL" id="JAAYYV010000089">
    <property type="protein sequence ID" value="NLF53432.1"/>
    <property type="molecule type" value="Genomic_DNA"/>
</dbReference>
<dbReference type="NCBIfam" id="TIGR00757">
    <property type="entry name" value="RNaseEG"/>
    <property type="match status" value="1"/>
</dbReference>
<name>A0A7X7LU33_9RHOO</name>
<comment type="caution">
    <text evidence="17">The sequence shown here is derived from an EMBL/GenBank/DDBJ whole genome shotgun (WGS) entry which is preliminary data.</text>
</comment>
<dbReference type="InterPro" id="IPR004659">
    <property type="entry name" value="RNase_E/G"/>
</dbReference>
<dbReference type="PROSITE" id="PS50126">
    <property type="entry name" value="S1"/>
    <property type="match status" value="1"/>
</dbReference>
<dbReference type="GO" id="GO:0005737">
    <property type="term" value="C:cytoplasm"/>
    <property type="evidence" value="ECO:0007669"/>
    <property type="project" value="UniProtKB-SubCell"/>
</dbReference>
<evidence type="ECO:0000256" key="1">
    <source>
        <dbReference type="ARBA" id="ARBA00001946"/>
    </source>
</evidence>
<reference evidence="17 18" key="1">
    <citation type="journal article" date="2020" name="Biotechnol. Biofuels">
        <title>New insights from the biogas microbiome by comprehensive genome-resolved metagenomics of nearly 1600 species originating from multiple anaerobic digesters.</title>
        <authorList>
            <person name="Campanaro S."/>
            <person name="Treu L."/>
            <person name="Rodriguez-R L.M."/>
            <person name="Kovalovszki A."/>
            <person name="Ziels R.M."/>
            <person name="Maus I."/>
            <person name="Zhu X."/>
            <person name="Kougias P.G."/>
            <person name="Basile A."/>
            <person name="Luo G."/>
            <person name="Schluter A."/>
            <person name="Konstantinidis K.T."/>
            <person name="Angelidaki I."/>
        </authorList>
    </citation>
    <scope>NUCLEOTIDE SEQUENCE [LARGE SCALE GENOMIC DNA]</scope>
    <source>
        <strain evidence="17">AS06rmzACSIP_256</strain>
    </source>
</reference>
<dbReference type="GO" id="GO:0019843">
    <property type="term" value="F:rRNA binding"/>
    <property type="evidence" value="ECO:0007669"/>
    <property type="project" value="UniProtKB-KW"/>
</dbReference>
<sequence>MTVEFLINFTPQETRVALIEQGVVQELHVERTASRGIVGNVYLGKVVRVLPGMQSAFIDIGLARTAFLHVADIWSDRQNGEGARPIERILSEGQSLVVQVLKDPIGTKGARLSTQISIAGRLLVYLPQEKHIGISQRIEGEAGREALRERLTRLVPDDEPGGFIVRTMAESSPDEELAADIAYLRKLWSEIRSATTGALPPKLLHEDLTLSQRVLRDLVTDETARIRVDSRENFQKLSAFAAEYTPQVAPLLEHYVGERPLFELYNVEEEIQRALARRVDLKSGGYLIMDQTEAMTTVDVNTGGFVGARNFDDTIFKTNLEATQAIARQLRLRNLGGIVIIDFIDMENAEHREMVLDEFRKALARDHTKMTINGFTALGLVEMTRKRTRDSLAHLLCEPCPTCGGRGEVKTARTVAYEILRELLREARQFNAKEFRVLAAPQVIDLFLDEESQSLAMLSDFIDKKISRHAEASYTQEQFDIVLL</sequence>
<evidence type="ECO:0000256" key="13">
    <source>
        <dbReference type="ARBA" id="ARBA00022801"/>
    </source>
</evidence>
<dbReference type="AlphaFoldDB" id="A0A7X7LU33"/>
<dbReference type="PANTHER" id="PTHR30001:SF0">
    <property type="entry name" value="RIBONUCLEASE G"/>
    <property type="match status" value="1"/>
</dbReference>
<dbReference type="GO" id="GO:0008033">
    <property type="term" value="P:tRNA processing"/>
    <property type="evidence" value="ECO:0007669"/>
    <property type="project" value="UniProtKB-KW"/>
</dbReference>
<evidence type="ECO:0000256" key="2">
    <source>
        <dbReference type="ARBA" id="ARBA00004496"/>
    </source>
</evidence>